<keyword evidence="2" id="KW-0349">Heme</keyword>
<dbReference type="InterPro" id="IPR001128">
    <property type="entry name" value="Cyt_P450"/>
</dbReference>
<sequence length="531" mass="58757">MELEPWASFLAVVLATVLVLVVTALYRRNRKSYKLPPGPRAWPVIGNLNLMGPLPHHSLYELSSRYGPLMSLRFGLVPVVVGSSVDAARSILKTNDLAFIDRPRTAAGKYTAYNNSSMLWSPYDDYWRQARKLWQTELLSAKQLKLYEHARGEEVSAMLRDLHAESSSTGAAVALSDHLMMASLNVISRMVLGKKYVVKGSAGGSEDTTTAEEFGWMMEELFFLNGAVNIGDVIPWLNWLDPQGYIGRMKRLSKVLDRFLEKVLDEHDERRRRDGVAFVAKDMVDKLLQLADDPNLKVPITRDGVKAFTLWAMTELLKKPEVLTKATEELDRVVGRNRLVAEGDMPNLPYLEAIVKETMRTHPVAPLLTPRQSREDTSVGGYDIPAGTRVLINVMAICRDPSVWDAPMEFWPERFLGSSVDVRGQDLELLPRNRSGQNSMGASHTLGSRQMAMTLMSTRPPTDVSSRDCRGVRSGATGCVRIGKFGMSPSATRRSSVALVSTSGFFNSSVMAHSIVAADVSVPAAKSSSII</sequence>
<name>A0A835KEX8_9POAL</name>
<dbReference type="GO" id="GO:0004497">
    <property type="term" value="F:monooxygenase activity"/>
    <property type="evidence" value="ECO:0007669"/>
    <property type="project" value="InterPro"/>
</dbReference>
<dbReference type="GO" id="GO:0005506">
    <property type="term" value="F:iron ion binding"/>
    <property type="evidence" value="ECO:0007669"/>
    <property type="project" value="InterPro"/>
</dbReference>
<dbReference type="PRINTS" id="PR00463">
    <property type="entry name" value="EP450I"/>
</dbReference>
<feature type="transmembrane region" description="Helical" evidence="6">
    <location>
        <begin position="6"/>
        <end position="26"/>
    </location>
</feature>
<evidence type="ECO:0000313" key="7">
    <source>
        <dbReference type="EMBL" id="KAF8723593.1"/>
    </source>
</evidence>
<dbReference type="PANTHER" id="PTHR47944">
    <property type="entry name" value="CYTOCHROME P450 98A9"/>
    <property type="match status" value="1"/>
</dbReference>
<evidence type="ECO:0000256" key="3">
    <source>
        <dbReference type="ARBA" id="ARBA00022723"/>
    </source>
</evidence>
<evidence type="ECO:0000256" key="2">
    <source>
        <dbReference type="ARBA" id="ARBA00022617"/>
    </source>
</evidence>
<dbReference type="Pfam" id="PF00067">
    <property type="entry name" value="p450"/>
    <property type="match status" value="1"/>
</dbReference>
<evidence type="ECO:0000256" key="5">
    <source>
        <dbReference type="ARBA" id="ARBA00023004"/>
    </source>
</evidence>
<reference evidence="7" key="1">
    <citation type="submission" date="2020-07" db="EMBL/GenBank/DDBJ databases">
        <title>Genome sequence and genetic diversity analysis of an under-domesticated orphan crop, white fonio (Digitaria exilis).</title>
        <authorList>
            <person name="Bennetzen J.L."/>
            <person name="Chen S."/>
            <person name="Ma X."/>
            <person name="Wang X."/>
            <person name="Yssel A.E.J."/>
            <person name="Chaluvadi S.R."/>
            <person name="Johnson M."/>
            <person name="Gangashetty P."/>
            <person name="Hamidou F."/>
            <person name="Sanogo M.D."/>
            <person name="Zwaenepoel A."/>
            <person name="Wallace J."/>
            <person name="Van De Peer Y."/>
            <person name="Van Deynze A."/>
        </authorList>
    </citation>
    <scope>NUCLEOTIDE SEQUENCE</scope>
    <source>
        <tissue evidence="7">Leaves</tissue>
    </source>
</reference>
<dbReference type="OrthoDB" id="1470350at2759"/>
<dbReference type="InterPro" id="IPR036396">
    <property type="entry name" value="Cyt_P450_sf"/>
</dbReference>
<comment type="caution">
    <text evidence="7">The sequence shown here is derived from an EMBL/GenBank/DDBJ whole genome shotgun (WGS) entry which is preliminary data.</text>
</comment>
<dbReference type="InterPro" id="IPR002401">
    <property type="entry name" value="Cyt_P450_E_grp-I"/>
</dbReference>
<gene>
    <name evidence="7" type="ORF">HU200_021550</name>
</gene>
<dbReference type="SUPFAM" id="SSF48264">
    <property type="entry name" value="Cytochrome P450"/>
    <property type="match status" value="1"/>
</dbReference>
<evidence type="ECO:0000313" key="8">
    <source>
        <dbReference type="Proteomes" id="UP000636709"/>
    </source>
</evidence>
<dbReference type="PANTHER" id="PTHR47944:SF4">
    <property type="entry name" value="OS09G0441700 PROTEIN"/>
    <property type="match status" value="1"/>
</dbReference>
<dbReference type="CDD" id="cd20618">
    <property type="entry name" value="CYP71_clan"/>
    <property type="match status" value="1"/>
</dbReference>
<evidence type="ECO:0000256" key="1">
    <source>
        <dbReference type="ARBA" id="ARBA00010617"/>
    </source>
</evidence>
<dbReference type="Gene3D" id="1.10.630.10">
    <property type="entry name" value="Cytochrome P450"/>
    <property type="match status" value="1"/>
</dbReference>
<keyword evidence="4" id="KW-0560">Oxidoreductase</keyword>
<keyword evidence="3" id="KW-0479">Metal-binding</keyword>
<comment type="similarity">
    <text evidence="1">Belongs to the cytochrome P450 family.</text>
</comment>
<dbReference type="Proteomes" id="UP000636709">
    <property type="component" value="Unassembled WGS sequence"/>
</dbReference>
<dbReference type="EMBL" id="JACEFO010001666">
    <property type="protein sequence ID" value="KAF8723593.1"/>
    <property type="molecule type" value="Genomic_DNA"/>
</dbReference>
<protein>
    <recommendedName>
        <fullName evidence="9">Cytochrome P450</fullName>
    </recommendedName>
</protein>
<dbReference type="GO" id="GO:0020037">
    <property type="term" value="F:heme binding"/>
    <property type="evidence" value="ECO:0007669"/>
    <property type="project" value="InterPro"/>
</dbReference>
<dbReference type="GO" id="GO:0044550">
    <property type="term" value="P:secondary metabolite biosynthetic process"/>
    <property type="evidence" value="ECO:0007669"/>
    <property type="project" value="UniProtKB-ARBA"/>
</dbReference>
<organism evidence="7 8">
    <name type="scientific">Digitaria exilis</name>
    <dbReference type="NCBI Taxonomy" id="1010633"/>
    <lineage>
        <taxon>Eukaryota</taxon>
        <taxon>Viridiplantae</taxon>
        <taxon>Streptophyta</taxon>
        <taxon>Embryophyta</taxon>
        <taxon>Tracheophyta</taxon>
        <taxon>Spermatophyta</taxon>
        <taxon>Magnoliopsida</taxon>
        <taxon>Liliopsida</taxon>
        <taxon>Poales</taxon>
        <taxon>Poaceae</taxon>
        <taxon>PACMAD clade</taxon>
        <taxon>Panicoideae</taxon>
        <taxon>Panicodae</taxon>
        <taxon>Paniceae</taxon>
        <taxon>Anthephorinae</taxon>
        <taxon>Digitaria</taxon>
    </lineage>
</organism>
<evidence type="ECO:0000256" key="6">
    <source>
        <dbReference type="SAM" id="Phobius"/>
    </source>
</evidence>
<keyword evidence="6" id="KW-1133">Transmembrane helix</keyword>
<evidence type="ECO:0008006" key="9">
    <source>
        <dbReference type="Google" id="ProtNLM"/>
    </source>
</evidence>
<accession>A0A835KEX8</accession>
<dbReference type="GO" id="GO:0016705">
    <property type="term" value="F:oxidoreductase activity, acting on paired donors, with incorporation or reduction of molecular oxygen"/>
    <property type="evidence" value="ECO:0007669"/>
    <property type="project" value="InterPro"/>
</dbReference>
<keyword evidence="5" id="KW-0408">Iron</keyword>
<proteinExistence type="inferred from homology"/>
<dbReference type="AlphaFoldDB" id="A0A835KEX8"/>
<evidence type="ECO:0000256" key="4">
    <source>
        <dbReference type="ARBA" id="ARBA00023002"/>
    </source>
</evidence>
<keyword evidence="6" id="KW-0472">Membrane</keyword>
<keyword evidence="8" id="KW-1185">Reference proteome</keyword>
<keyword evidence="6" id="KW-0812">Transmembrane</keyword>